<dbReference type="PROSITE" id="PS51820">
    <property type="entry name" value="PA14"/>
    <property type="match status" value="3"/>
</dbReference>
<dbReference type="SUPFAM" id="SSF56988">
    <property type="entry name" value="Anthrax protective antigen"/>
    <property type="match status" value="3"/>
</dbReference>
<keyword evidence="1 2" id="KW-0732">Signal</keyword>
<reference evidence="4 5" key="1">
    <citation type="submission" date="2021-05" db="EMBL/GenBank/DDBJ databases">
        <title>A Polyphasic approach of four new species of the genus Ohtaekwangia: Ohtaekwangia histidinii sp. nov., Ohtaekwangia cretensis sp. nov., Ohtaekwangia indiensis sp. nov., Ohtaekwangia reichenbachii sp. nov. from diverse environment.</title>
        <authorList>
            <person name="Octaviana S."/>
        </authorList>
    </citation>
    <scope>NUCLEOTIDE SEQUENCE [LARGE SCALE GENOMIC DNA]</scope>
    <source>
        <strain evidence="4 5">PWU4</strain>
    </source>
</reference>
<dbReference type="Pfam" id="PF17957">
    <property type="entry name" value="Big_7"/>
    <property type="match status" value="2"/>
</dbReference>
<dbReference type="Pfam" id="PF18962">
    <property type="entry name" value="Por_Secre_tail"/>
    <property type="match status" value="1"/>
</dbReference>
<dbReference type="AlphaFoldDB" id="A0AAP2DIM8"/>
<dbReference type="RefSeq" id="WP_254162770.1">
    <property type="nucleotide sequence ID" value="NZ_JAHESF010000007.1"/>
</dbReference>
<dbReference type="NCBIfam" id="TIGR04183">
    <property type="entry name" value="Por_Secre_tail"/>
    <property type="match status" value="1"/>
</dbReference>
<dbReference type="Proteomes" id="UP001319200">
    <property type="component" value="Unassembled WGS sequence"/>
</dbReference>
<dbReference type="PANTHER" id="PTHR46769:SF2">
    <property type="entry name" value="FIBROCYSTIN-L ISOFORM 2 PRECURSOR-RELATED"/>
    <property type="match status" value="1"/>
</dbReference>
<feature type="domain" description="PA14" evidence="3">
    <location>
        <begin position="470"/>
        <end position="641"/>
    </location>
</feature>
<dbReference type="InterPro" id="IPR013783">
    <property type="entry name" value="Ig-like_fold"/>
</dbReference>
<feature type="domain" description="PA14" evidence="3">
    <location>
        <begin position="232"/>
        <end position="384"/>
    </location>
</feature>
<proteinExistence type="predicted"/>
<evidence type="ECO:0000256" key="1">
    <source>
        <dbReference type="ARBA" id="ARBA00022729"/>
    </source>
</evidence>
<dbReference type="PANTHER" id="PTHR46769">
    <property type="entry name" value="POLYCYSTIC KIDNEY AND HEPATIC DISEASE 1 (AUTOSOMAL RECESSIVE)-LIKE 1"/>
    <property type="match status" value="1"/>
</dbReference>
<sequence length="1007" mass="110853">MKHNYKQQFFFLLFISTSLLTNFTVSTDLSTEAALTAPEFEPYTYPGEQDYLRLEFRNENSGASTEIYHSFDENSGYQLVTTVGPGVTEYYHYNLKPRTTHYYKLRARVGGEVSPFSEVYWATTYSKNYPPVFTARAIDANTIELSLTDKSYNDIAYYIRTTESATSTRYTDDFYQEVNFVTDSGATQKVLHHPVEPGKTYHYSIEMATIHDQFYEAYIARTSMSTPVPVCADAGSVEREVWTGISGGKVSSIPLYVAPNQIATLTSLQAPVNAGDNYGARIRGFLCAPQTGNYTFWIASDDQSELWLSTDTNFENKKLIASVTGYTSIGQWEKYPTQKSALIPLTAGKTYYFEMLHKESASGDHLAVGWQLPDGTLERPIGGNRVIKYGRPNYEPNVSITSPANSETFDAPATVNVVVNGYDPESSITKVDLYLNDALVISDASAPYGTELKDLAGGDYTLSAHIFNSEGQDAWDYTYFRVITPACAGTGGIQREIWQNITGTSISSVPFDTPPTNYEQLTAFETGQYKFNNYGSRIRGYLCVPETGNYTFWIASDDNSELWLSTDEFVGNKRLIASVRGATAFRQYDKYPGQKSVSIALRAGRKYYIEALHKEGTGNDFISVAWQLPSGTVQQPIPGDRLIKIGSILENEQPVVHFMSPVDNATFTQGATIPLKAYATDSDGSVYSVSFEANGTLLTEIRNVPYEYQWTNVRAGSYSIIARVRDDKGAISTDQVNITVNAAQCAGAGKIYREIWTGIPGTSLSSVPFDTSPDVVRELTSFSTPNYTANEYGSRIRGYLCIPADGNYTFYISSDDNSELYLSTDEDPGNKVKIAYLNGAVKPGVYNQYATQVSSPVALQGGRRYFIEALHKEGSGADFVAVAWRFQDGTFEGPIPGTRLSPYEDPAMNAAAFTAETTVLSDEQASLEVFPNPVAAGGALTMVINDLADGEATVQLMSATGILVRSQQVSAQAGTVVVNIGESLPAGMYLIRIAQGRKQWSQKITVK</sequence>
<dbReference type="InterPro" id="IPR037524">
    <property type="entry name" value="PA14/GLEYA"/>
</dbReference>
<evidence type="ECO:0000256" key="2">
    <source>
        <dbReference type="SAM" id="SignalP"/>
    </source>
</evidence>
<keyword evidence="5" id="KW-1185">Reference proteome</keyword>
<dbReference type="Gene3D" id="2.60.40.10">
    <property type="entry name" value="Immunoglobulins"/>
    <property type="match status" value="3"/>
</dbReference>
<feature type="chain" id="PRO_5042941765" evidence="2">
    <location>
        <begin position="22"/>
        <end position="1007"/>
    </location>
</feature>
<accession>A0AAP2DIM8</accession>
<dbReference type="InterPro" id="IPR026444">
    <property type="entry name" value="Secre_tail"/>
</dbReference>
<organism evidence="4 5">
    <name type="scientific">Chryseosolibacter histidini</name>
    <dbReference type="NCBI Taxonomy" id="2782349"/>
    <lineage>
        <taxon>Bacteria</taxon>
        <taxon>Pseudomonadati</taxon>
        <taxon>Bacteroidota</taxon>
        <taxon>Cytophagia</taxon>
        <taxon>Cytophagales</taxon>
        <taxon>Chryseotaleaceae</taxon>
        <taxon>Chryseosolibacter</taxon>
    </lineage>
</organism>
<gene>
    <name evidence="4" type="ORF">KK083_09295</name>
</gene>
<name>A0AAP2DIM8_9BACT</name>
<protein>
    <submittedName>
        <fullName evidence="4">T9SS type A sorting domain-containing protein</fullName>
    </submittedName>
</protein>
<comment type="caution">
    <text evidence="4">The sequence shown here is derived from an EMBL/GenBank/DDBJ whole genome shotgun (WGS) entry which is preliminary data.</text>
</comment>
<evidence type="ECO:0000313" key="5">
    <source>
        <dbReference type="Proteomes" id="UP001319200"/>
    </source>
</evidence>
<evidence type="ECO:0000259" key="3">
    <source>
        <dbReference type="PROSITE" id="PS51820"/>
    </source>
</evidence>
<feature type="signal peptide" evidence="2">
    <location>
        <begin position="1"/>
        <end position="21"/>
    </location>
</feature>
<feature type="domain" description="PA14" evidence="3">
    <location>
        <begin position="746"/>
        <end position="898"/>
    </location>
</feature>
<dbReference type="Gene3D" id="2.60.120.1560">
    <property type="match status" value="2"/>
</dbReference>
<dbReference type="InterPro" id="IPR052387">
    <property type="entry name" value="Fibrocystin"/>
</dbReference>
<dbReference type="InterPro" id="IPR011658">
    <property type="entry name" value="PA14_dom"/>
</dbReference>
<evidence type="ECO:0000313" key="4">
    <source>
        <dbReference type="EMBL" id="MBT1697068.1"/>
    </source>
</evidence>
<dbReference type="Pfam" id="PF07691">
    <property type="entry name" value="PA14"/>
    <property type="match status" value="3"/>
</dbReference>
<dbReference type="SUPFAM" id="SSF49265">
    <property type="entry name" value="Fibronectin type III"/>
    <property type="match status" value="1"/>
</dbReference>
<dbReference type="EMBL" id="JAHESF010000007">
    <property type="protein sequence ID" value="MBT1697068.1"/>
    <property type="molecule type" value="Genomic_DNA"/>
</dbReference>
<dbReference type="SMART" id="SM00758">
    <property type="entry name" value="PA14"/>
    <property type="match status" value="3"/>
</dbReference>
<dbReference type="InterPro" id="IPR036116">
    <property type="entry name" value="FN3_sf"/>
</dbReference>